<feature type="compositionally biased region" description="Basic residues" evidence="2">
    <location>
        <begin position="45"/>
        <end position="63"/>
    </location>
</feature>
<keyword evidence="1" id="KW-0175">Coiled coil</keyword>
<keyword evidence="3" id="KW-0812">Transmembrane</keyword>
<proteinExistence type="predicted"/>
<evidence type="ECO:0000256" key="2">
    <source>
        <dbReference type="SAM" id="MobiDB-lite"/>
    </source>
</evidence>
<dbReference type="RefSeq" id="XP_016217494.1">
    <property type="nucleotide sequence ID" value="XM_016354482.1"/>
</dbReference>
<evidence type="ECO:0000313" key="5">
    <source>
        <dbReference type="Proteomes" id="UP000053259"/>
    </source>
</evidence>
<dbReference type="EMBL" id="KN847532">
    <property type="protein sequence ID" value="KIW07625.1"/>
    <property type="molecule type" value="Genomic_DNA"/>
</dbReference>
<organism evidence="4 5">
    <name type="scientific">Verruconis gallopava</name>
    <dbReference type="NCBI Taxonomy" id="253628"/>
    <lineage>
        <taxon>Eukaryota</taxon>
        <taxon>Fungi</taxon>
        <taxon>Dikarya</taxon>
        <taxon>Ascomycota</taxon>
        <taxon>Pezizomycotina</taxon>
        <taxon>Dothideomycetes</taxon>
        <taxon>Pleosporomycetidae</taxon>
        <taxon>Venturiales</taxon>
        <taxon>Sympoventuriaceae</taxon>
        <taxon>Verruconis</taxon>
    </lineage>
</organism>
<dbReference type="AlphaFoldDB" id="A0A0D2AMD2"/>
<feature type="region of interest" description="Disordered" evidence="2">
    <location>
        <begin position="81"/>
        <end position="110"/>
    </location>
</feature>
<evidence type="ECO:0000256" key="3">
    <source>
        <dbReference type="SAM" id="Phobius"/>
    </source>
</evidence>
<reference evidence="4 5" key="1">
    <citation type="submission" date="2015-01" db="EMBL/GenBank/DDBJ databases">
        <title>The Genome Sequence of Ochroconis gallopava CBS43764.</title>
        <authorList>
            <consortium name="The Broad Institute Genomics Platform"/>
            <person name="Cuomo C."/>
            <person name="de Hoog S."/>
            <person name="Gorbushina A."/>
            <person name="Stielow B."/>
            <person name="Teixiera M."/>
            <person name="Abouelleil A."/>
            <person name="Chapman S.B."/>
            <person name="Priest M."/>
            <person name="Young S.K."/>
            <person name="Wortman J."/>
            <person name="Nusbaum C."/>
            <person name="Birren B."/>
        </authorList>
    </citation>
    <scope>NUCLEOTIDE SEQUENCE [LARGE SCALE GENOMIC DNA]</scope>
    <source>
        <strain evidence="4 5">CBS 43764</strain>
    </source>
</reference>
<dbReference type="HOGENOM" id="CLU_052208_0_0_1"/>
<feature type="region of interest" description="Disordered" evidence="2">
    <location>
        <begin position="1"/>
        <end position="63"/>
    </location>
</feature>
<name>A0A0D2AMD2_9PEZI</name>
<dbReference type="Proteomes" id="UP000053259">
    <property type="component" value="Unassembled WGS sequence"/>
</dbReference>
<feature type="coiled-coil region" evidence="1">
    <location>
        <begin position="232"/>
        <end position="273"/>
    </location>
</feature>
<feature type="transmembrane region" description="Helical" evidence="3">
    <location>
        <begin position="280"/>
        <end position="301"/>
    </location>
</feature>
<protein>
    <submittedName>
        <fullName evidence="4">Uncharacterized protein</fullName>
    </submittedName>
</protein>
<dbReference type="GeneID" id="27309545"/>
<dbReference type="STRING" id="253628.A0A0D2AMD2"/>
<keyword evidence="3" id="KW-1133">Transmembrane helix</keyword>
<gene>
    <name evidence="4" type="ORF">PV09_01572</name>
</gene>
<dbReference type="InParanoid" id="A0A0D2AMD2"/>
<sequence>MNADAQKSLATRPRVLRQRSQSAVTKVSPLADALTAADSDASKKSSVKHRHAHSHHHIPHHPKRFAKDFLGLQNGHSFTELSKQSSRVSVAPEQVASTGNKELNDSRKGSIAGNNVDGTVVLTVDNGISGEEAERLFLQEYWKNKARESELKSTLHNLSEESLKTTRRLDDLYYDLLERVANLQSTISNLQELSNLTAQLHKQFRKETDELTSDLQKQIDGFEGFKTQQRTIDTLDTRVRESKRKADKLSERLEAAREKVSVLEVQEKEWQDSVNWRLRWMYIILGTVVGTILAVCSLPYMGYGLGDAIKHPSVENQGNLAAKSLESLTTVPTSVKSMIEDAIGTQINTRAGPVTFDALKGSNNTALLSRTSKPPESTSPAKQDALLRIFDEL</sequence>
<evidence type="ECO:0000313" key="4">
    <source>
        <dbReference type="EMBL" id="KIW07625.1"/>
    </source>
</evidence>
<dbReference type="OrthoDB" id="5419542at2759"/>
<keyword evidence="3" id="KW-0472">Membrane</keyword>
<feature type="compositionally biased region" description="Low complexity" evidence="2">
    <location>
        <begin position="28"/>
        <end position="39"/>
    </location>
</feature>
<dbReference type="VEuPathDB" id="FungiDB:PV09_01572"/>
<accession>A0A0D2AMD2</accession>
<evidence type="ECO:0000256" key="1">
    <source>
        <dbReference type="SAM" id="Coils"/>
    </source>
</evidence>
<keyword evidence="5" id="KW-1185">Reference proteome</keyword>